<feature type="non-terminal residue" evidence="2">
    <location>
        <position position="65"/>
    </location>
</feature>
<accession>A0A9Q0X7P1</accession>
<comment type="caution">
    <text evidence="2">The sequence shown here is derived from an EMBL/GenBank/DDBJ whole genome shotgun (WGS) entry which is preliminary data.</text>
</comment>
<proteinExistence type="predicted"/>
<dbReference type="EMBL" id="JAPFRF010000024">
    <property type="protein sequence ID" value="KAJ7303399.1"/>
    <property type="molecule type" value="Genomic_DNA"/>
</dbReference>
<gene>
    <name evidence="2" type="ORF">JRQ81_012383</name>
</gene>
<dbReference type="AlphaFoldDB" id="A0A9Q0X7P1"/>
<organism evidence="2 3">
    <name type="scientific">Phrynocephalus forsythii</name>
    <dbReference type="NCBI Taxonomy" id="171643"/>
    <lineage>
        <taxon>Eukaryota</taxon>
        <taxon>Metazoa</taxon>
        <taxon>Chordata</taxon>
        <taxon>Craniata</taxon>
        <taxon>Vertebrata</taxon>
        <taxon>Euteleostomi</taxon>
        <taxon>Lepidosauria</taxon>
        <taxon>Squamata</taxon>
        <taxon>Bifurcata</taxon>
        <taxon>Unidentata</taxon>
        <taxon>Episquamata</taxon>
        <taxon>Toxicofera</taxon>
        <taxon>Iguania</taxon>
        <taxon>Acrodonta</taxon>
        <taxon>Agamidae</taxon>
        <taxon>Agaminae</taxon>
        <taxon>Phrynocephalus</taxon>
    </lineage>
</organism>
<keyword evidence="3" id="KW-1185">Reference proteome</keyword>
<evidence type="ECO:0000313" key="3">
    <source>
        <dbReference type="Proteomes" id="UP001142489"/>
    </source>
</evidence>
<sequence>LGMREDSFQEESDQASSGKVTEDEGKRQRRKMKTKEKGNRCFISPHGNYHILSPEEERHQSHKGL</sequence>
<feature type="region of interest" description="Disordered" evidence="1">
    <location>
        <begin position="1"/>
        <end position="65"/>
    </location>
</feature>
<feature type="non-terminal residue" evidence="2">
    <location>
        <position position="1"/>
    </location>
</feature>
<dbReference type="Proteomes" id="UP001142489">
    <property type="component" value="Unassembled WGS sequence"/>
</dbReference>
<name>A0A9Q0X7P1_9SAUR</name>
<evidence type="ECO:0000256" key="1">
    <source>
        <dbReference type="SAM" id="MobiDB-lite"/>
    </source>
</evidence>
<protein>
    <submittedName>
        <fullName evidence="2">Uncharacterized protein</fullName>
    </submittedName>
</protein>
<reference evidence="2" key="1">
    <citation type="journal article" date="2023" name="DNA Res.">
        <title>Chromosome-level genome assembly of Phrynocephalus forsythii using third-generation DNA sequencing and Hi-C analysis.</title>
        <authorList>
            <person name="Qi Y."/>
            <person name="Zhao W."/>
            <person name="Zhao Y."/>
            <person name="Niu C."/>
            <person name="Cao S."/>
            <person name="Zhang Y."/>
        </authorList>
    </citation>
    <scope>NUCLEOTIDE SEQUENCE</scope>
    <source>
        <tissue evidence="2">Muscle</tissue>
    </source>
</reference>
<evidence type="ECO:0000313" key="2">
    <source>
        <dbReference type="EMBL" id="KAJ7303399.1"/>
    </source>
</evidence>